<dbReference type="EMBL" id="HG739092">
    <property type="protein sequence ID" value="CDP02576.1"/>
    <property type="molecule type" value="Genomic_DNA"/>
</dbReference>
<dbReference type="InParanoid" id="A0A068U224"/>
<reference evidence="6" key="1">
    <citation type="journal article" date="2014" name="Science">
        <title>The coffee genome provides insight into the convergent evolution of caffeine biosynthesis.</title>
        <authorList>
            <person name="Denoeud F."/>
            <person name="Carretero-Paulet L."/>
            <person name="Dereeper A."/>
            <person name="Droc G."/>
            <person name="Guyot R."/>
            <person name="Pietrella M."/>
            <person name="Zheng C."/>
            <person name="Alberti A."/>
            <person name="Anthony F."/>
            <person name="Aprea G."/>
            <person name="Aury J.M."/>
            <person name="Bento P."/>
            <person name="Bernard M."/>
            <person name="Bocs S."/>
            <person name="Campa C."/>
            <person name="Cenci A."/>
            <person name="Combes M.C."/>
            <person name="Crouzillat D."/>
            <person name="Da Silva C."/>
            <person name="Daddiego L."/>
            <person name="De Bellis F."/>
            <person name="Dussert S."/>
            <person name="Garsmeur O."/>
            <person name="Gayraud T."/>
            <person name="Guignon V."/>
            <person name="Jahn K."/>
            <person name="Jamilloux V."/>
            <person name="Joet T."/>
            <person name="Labadie K."/>
            <person name="Lan T."/>
            <person name="Leclercq J."/>
            <person name="Lepelley M."/>
            <person name="Leroy T."/>
            <person name="Li L.T."/>
            <person name="Librado P."/>
            <person name="Lopez L."/>
            <person name="Munoz A."/>
            <person name="Noel B."/>
            <person name="Pallavicini A."/>
            <person name="Perrotta G."/>
            <person name="Poncet V."/>
            <person name="Pot D."/>
            <person name="Priyono X."/>
            <person name="Rigoreau M."/>
            <person name="Rouard M."/>
            <person name="Rozas J."/>
            <person name="Tranchant-Dubreuil C."/>
            <person name="VanBuren R."/>
            <person name="Zhang Q."/>
            <person name="Andrade A.C."/>
            <person name="Argout X."/>
            <person name="Bertrand B."/>
            <person name="de Kochko A."/>
            <person name="Graziosi G."/>
            <person name="Henry R.J."/>
            <person name="Jayarama X."/>
            <person name="Ming R."/>
            <person name="Nagai C."/>
            <person name="Rounsley S."/>
            <person name="Sankoff D."/>
            <person name="Giuliano G."/>
            <person name="Albert V.A."/>
            <person name="Wincker P."/>
            <person name="Lashermes P."/>
        </authorList>
    </citation>
    <scope>NUCLEOTIDE SEQUENCE [LARGE SCALE GENOMIC DNA]</scope>
    <source>
        <strain evidence="6">cv. DH200-94</strain>
    </source>
</reference>
<dbReference type="OrthoDB" id="71307at2759"/>
<dbReference type="PANTHER" id="PTHR23310:SF105">
    <property type="entry name" value="ACYL-COA-BINDING DOMAIN-CONTAINING PROTEIN 5"/>
    <property type="match status" value="1"/>
</dbReference>
<dbReference type="PANTHER" id="PTHR23310">
    <property type="entry name" value="ACYL-COA-BINDING PROTEIN, ACBP"/>
    <property type="match status" value="1"/>
</dbReference>
<gene>
    <name evidence="5" type="ORF">GSCOC_T00040006001</name>
</gene>
<evidence type="ECO:0000256" key="1">
    <source>
        <dbReference type="ARBA" id="ARBA00005567"/>
    </source>
</evidence>
<accession>A0A068U224</accession>
<dbReference type="InterPro" id="IPR014352">
    <property type="entry name" value="FERM/acyl-CoA-bd_prot_sf"/>
</dbReference>
<evidence type="ECO:0000256" key="3">
    <source>
        <dbReference type="SAM" id="MobiDB-lite"/>
    </source>
</evidence>
<evidence type="ECO:0000256" key="2">
    <source>
        <dbReference type="ARBA" id="ARBA00023121"/>
    </source>
</evidence>
<dbReference type="GO" id="GO:0000062">
    <property type="term" value="F:fatty-acyl-CoA binding"/>
    <property type="evidence" value="ECO:0007669"/>
    <property type="project" value="InterPro"/>
</dbReference>
<dbReference type="GO" id="GO:0006631">
    <property type="term" value="P:fatty acid metabolic process"/>
    <property type="evidence" value="ECO:0007669"/>
    <property type="project" value="TreeGrafter"/>
</dbReference>
<dbReference type="Gramene" id="CDP02576">
    <property type="protein sequence ID" value="CDP02576"/>
    <property type="gene ID" value="GSCOC_T00040006001"/>
</dbReference>
<keyword evidence="6" id="KW-1185">Reference proteome</keyword>
<feature type="compositionally biased region" description="Basic and acidic residues" evidence="3">
    <location>
        <begin position="190"/>
        <end position="211"/>
    </location>
</feature>
<proteinExistence type="inferred from homology"/>
<keyword evidence="2" id="KW-0446">Lipid-binding</keyword>
<feature type="region of interest" description="Disordered" evidence="3">
    <location>
        <begin position="190"/>
        <end position="225"/>
    </location>
</feature>
<dbReference type="Pfam" id="PF00887">
    <property type="entry name" value="ACBP"/>
    <property type="match status" value="1"/>
</dbReference>
<feature type="region of interest" description="Disordered" evidence="3">
    <location>
        <begin position="124"/>
        <end position="157"/>
    </location>
</feature>
<dbReference type="AlphaFoldDB" id="A0A068U224"/>
<protein>
    <recommendedName>
        <fullName evidence="4">ACB domain-containing protein</fullName>
    </recommendedName>
</protein>
<dbReference type="Gene3D" id="1.20.80.10">
    <property type="match status" value="1"/>
</dbReference>
<dbReference type="PhylomeDB" id="A0A068U224"/>
<dbReference type="Proteomes" id="UP000295252">
    <property type="component" value="Chromosome IX"/>
</dbReference>
<name>A0A068U224_COFCA</name>
<evidence type="ECO:0000313" key="5">
    <source>
        <dbReference type="EMBL" id="CDP02576.1"/>
    </source>
</evidence>
<dbReference type="STRING" id="49390.A0A068U224"/>
<comment type="similarity">
    <text evidence="1">Belongs to the ACBP family.</text>
</comment>
<dbReference type="FunCoup" id="A0A068U224">
    <property type="interactions" value="127"/>
</dbReference>
<sequence>MVAGFFQDLAFSASLTVVVYFILSKLRSSSAEDVTNATCNSRNDVLIDKAGFLEHVGKKYPGVFDIGQERNLGNSGFQAVMSGEVHSVDGEGNELKQEEKDNNTNDEALGGVVENVLVQEAREEKDSVGVGGGEDIKEKEEVDECSESRPMPQGTEEELQSLVEDAYVALSLREEFEVREGKDEEICEVLEDKHSQETERDAAQSTERSEGNESNNRVGMEESEEGLFDDWEGIERSELEKHFDAAVAFVGSKGNADRIDGNTRMQLYGLHRVAMEGPCHGPQPTALKVSARAKWNAWQKLGDMSSERAMERYMALLSASIPEWEVTEISPNDCLSDVHLHVL</sequence>
<dbReference type="PROSITE" id="PS51228">
    <property type="entry name" value="ACB_2"/>
    <property type="match status" value="1"/>
</dbReference>
<evidence type="ECO:0000259" key="4">
    <source>
        <dbReference type="PROSITE" id="PS51228"/>
    </source>
</evidence>
<dbReference type="SUPFAM" id="SSF47027">
    <property type="entry name" value="Acyl-CoA binding protein"/>
    <property type="match status" value="1"/>
</dbReference>
<evidence type="ECO:0000313" key="6">
    <source>
        <dbReference type="Proteomes" id="UP000295252"/>
    </source>
</evidence>
<dbReference type="InterPro" id="IPR035984">
    <property type="entry name" value="Acyl-CoA-binding_sf"/>
</dbReference>
<feature type="domain" description="ACB" evidence="4">
    <location>
        <begin position="239"/>
        <end position="326"/>
    </location>
</feature>
<dbReference type="InterPro" id="IPR000582">
    <property type="entry name" value="Acyl-CoA-binding_protein"/>
</dbReference>
<organism evidence="5 6">
    <name type="scientific">Coffea canephora</name>
    <name type="common">Robusta coffee</name>
    <dbReference type="NCBI Taxonomy" id="49390"/>
    <lineage>
        <taxon>Eukaryota</taxon>
        <taxon>Viridiplantae</taxon>
        <taxon>Streptophyta</taxon>
        <taxon>Embryophyta</taxon>
        <taxon>Tracheophyta</taxon>
        <taxon>Spermatophyta</taxon>
        <taxon>Magnoliopsida</taxon>
        <taxon>eudicotyledons</taxon>
        <taxon>Gunneridae</taxon>
        <taxon>Pentapetalae</taxon>
        <taxon>asterids</taxon>
        <taxon>lamiids</taxon>
        <taxon>Gentianales</taxon>
        <taxon>Rubiaceae</taxon>
        <taxon>Ixoroideae</taxon>
        <taxon>Gardenieae complex</taxon>
        <taxon>Bertiereae - Coffeeae clade</taxon>
        <taxon>Coffeeae</taxon>
        <taxon>Coffea</taxon>
    </lineage>
</organism>